<name>A0ACA9M482_9GLOM</name>
<evidence type="ECO:0000313" key="1">
    <source>
        <dbReference type="EMBL" id="CAG8568990.1"/>
    </source>
</evidence>
<proteinExistence type="predicted"/>
<dbReference type="EMBL" id="CAJVPM010009985">
    <property type="protein sequence ID" value="CAG8568990.1"/>
    <property type="molecule type" value="Genomic_DNA"/>
</dbReference>
<keyword evidence="2" id="KW-1185">Reference proteome</keyword>
<reference evidence="1" key="1">
    <citation type="submission" date="2021-06" db="EMBL/GenBank/DDBJ databases">
        <authorList>
            <person name="Kallberg Y."/>
            <person name="Tangrot J."/>
            <person name="Rosling A."/>
        </authorList>
    </citation>
    <scope>NUCLEOTIDE SEQUENCE</scope>
    <source>
        <strain evidence="1">AU212A</strain>
    </source>
</reference>
<dbReference type="Proteomes" id="UP000789860">
    <property type="component" value="Unassembled WGS sequence"/>
</dbReference>
<feature type="non-terminal residue" evidence="1">
    <location>
        <position position="1"/>
    </location>
</feature>
<protein>
    <submittedName>
        <fullName evidence="1">1219_t:CDS:1</fullName>
    </submittedName>
</protein>
<sequence length="520" mass="60486">PFVIQAEDFDSEWWPLVTNVWTSIRKDGVPSEKRRKTKVRSPDLCHTKIRVMRFVNEQKVLVERYPNSQDHTHTIEGSEKLKRSQVVHSLMEEEAIKNYPPPAIVSAIKEYATNRLDLDASIKELKRMEVYNIKKKVNGLQDSHFIGNLNLEMDIDESILFLKKEGYLVERYGQSVQGLVFAHLIQLEKLCRFGWLTLIDSTHKTNRYDWRLFTLYIRDNYSSWDVGAHFFVSAETSEMVAGALQIIRRFKSSWAPRYFLADQSSVETNGIFRAFPGLPKGEQAYDVLFCSVHVVRTWMSKIYEPKIRSKMIHAMHKVTKAGCEELIKEAIDKCQVPDIKRYISRNYTKHTNQWALWARQYSPLLLQITSTNAIESYHSELKRTTISHHGLIGYEILDQIHKFPFPIQQLIISEVHAVEKRIEKGKESPDLMSPNCHCLFFQSGFEVYTGRELVKIDLPKKTEAEKASEKRCLMVNELMERTRNAYWRVEEEGDAVQKAAFIETLSSSLNTVLNLNGRKM</sequence>
<gene>
    <name evidence="1" type="ORF">SCALOS_LOCUS5781</name>
</gene>
<evidence type="ECO:0000313" key="2">
    <source>
        <dbReference type="Proteomes" id="UP000789860"/>
    </source>
</evidence>
<accession>A0ACA9M482</accession>
<organism evidence="1 2">
    <name type="scientific">Scutellospora calospora</name>
    <dbReference type="NCBI Taxonomy" id="85575"/>
    <lineage>
        <taxon>Eukaryota</taxon>
        <taxon>Fungi</taxon>
        <taxon>Fungi incertae sedis</taxon>
        <taxon>Mucoromycota</taxon>
        <taxon>Glomeromycotina</taxon>
        <taxon>Glomeromycetes</taxon>
        <taxon>Diversisporales</taxon>
        <taxon>Gigasporaceae</taxon>
        <taxon>Scutellospora</taxon>
    </lineage>
</organism>
<comment type="caution">
    <text evidence="1">The sequence shown here is derived from an EMBL/GenBank/DDBJ whole genome shotgun (WGS) entry which is preliminary data.</text>
</comment>